<dbReference type="GO" id="GO:0008270">
    <property type="term" value="F:zinc ion binding"/>
    <property type="evidence" value="ECO:0007669"/>
    <property type="project" value="InterPro"/>
</dbReference>
<gene>
    <name evidence="8" type="ORF">UFOVP1299_72</name>
</gene>
<comment type="cofactor">
    <cofactor evidence="6">
        <name>Zn(2+)</name>
        <dbReference type="ChEBI" id="CHEBI:29105"/>
    </cofactor>
</comment>
<reference evidence="8" key="1">
    <citation type="submission" date="2020-05" db="EMBL/GenBank/DDBJ databases">
        <authorList>
            <person name="Chiriac C."/>
            <person name="Salcher M."/>
            <person name="Ghai R."/>
            <person name="Kavagutti S V."/>
        </authorList>
    </citation>
    <scope>NUCLEOTIDE SEQUENCE</scope>
</reference>
<dbReference type="InterPro" id="IPR016193">
    <property type="entry name" value="Cytidine_deaminase-like"/>
</dbReference>
<evidence type="ECO:0000256" key="2">
    <source>
        <dbReference type="ARBA" id="ARBA00022723"/>
    </source>
</evidence>
<feature type="binding site" evidence="6">
    <location>
        <position position="39"/>
    </location>
    <ligand>
        <name>Zn(2+)</name>
        <dbReference type="ChEBI" id="CHEBI:29105"/>
        <note>catalytic</note>
    </ligand>
</feature>
<sequence>MITDVDNNQISTGYNGIPRGVLDLRERLERPAKYLFTSHAEENAIAQAARVGAMTKGCTAYVTHCPCARCARMLIQAGIVRAVYDIKGTTSMPEEEFIAAKIMLIEAGIELVCVNAQ</sequence>
<feature type="binding site" evidence="6">
    <location>
        <position position="70"/>
    </location>
    <ligand>
        <name>Zn(2+)</name>
        <dbReference type="ChEBI" id="CHEBI:29105"/>
        <note>catalytic</note>
    </ligand>
</feature>
<evidence type="ECO:0000256" key="5">
    <source>
        <dbReference type="PIRSR" id="PIRSR006019-1"/>
    </source>
</evidence>
<keyword evidence="3" id="KW-0378">Hydrolase</keyword>
<organism evidence="8">
    <name type="scientific">uncultured Caudovirales phage</name>
    <dbReference type="NCBI Taxonomy" id="2100421"/>
    <lineage>
        <taxon>Viruses</taxon>
        <taxon>Duplodnaviria</taxon>
        <taxon>Heunggongvirae</taxon>
        <taxon>Uroviricota</taxon>
        <taxon>Caudoviricetes</taxon>
        <taxon>Peduoviridae</taxon>
        <taxon>Maltschvirus</taxon>
        <taxon>Maltschvirus maltsch</taxon>
    </lineage>
</organism>
<keyword evidence="4 6" id="KW-0862">Zinc</keyword>
<evidence type="ECO:0000313" key="8">
    <source>
        <dbReference type="EMBL" id="CAB4196329.1"/>
    </source>
</evidence>
<proteinExistence type="inferred from homology"/>
<feature type="binding site" evidence="6">
    <location>
        <position position="67"/>
    </location>
    <ligand>
        <name>Zn(2+)</name>
        <dbReference type="ChEBI" id="CHEBI:29105"/>
        <note>catalytic</note>
    </ligand>
</feature>
<evidence type="ECO:0000256" key="3">
    <source>
        <dbReference type="ARBA" id="ARBA00022801"/>
    </source>
</evidence>
<dbReference type="PANTHER" id="PTHR11086">
    <property type="entry name" value="DEOXYCYTIDYLATE DEAMINASE-RELATED"/>
    <property type="match status" value="1"/>
</dbReference>
<evidence type="ECO:0000256" key="1">
    <source>
        <dbReference type="ARBA" id="ARBA00006576"/>
    </source>
</evidence>
<dbReference type="EMBL" id="LR797246">
    <property type="protein sequence ID" value="CAB4196329.1"/>
    <property type="molecule type" value="Genomic_DNA"/>
</dbReference>
<dbReference type="SUPFAM" id="SSF53927">
    <property type="entry name" value="Cytidine deaminase-like"/>
    <property type="match status" value="1"/>
</dbReference>
<dbReference type="InterPro" id="IPR015517">
    <property type="entry name" value="dCMP_deaminase-rel"/>
</dbReference>
<dbReference type="InterPro" id="IPR002125">
    <property type="entry name" value="CMP_dCMP_dom"/>
</dbReference>
<comment type="similarity">
    <text evidence="1">Belongs to the cytidine and deoxycytidylate deaminase family.</text>
</comment>
<accession>A0A6J5RHA6</accession>
<dbReference type="PANTHER" id="PTHR11086:SF18">
    <property type="entry name" value="DEOXYCYTIDYLATE DEAMINASE"/>
    <property type="match status" value="1"/>
</dbReference>
<dbReference type="PROSITE" id="PS51747">
    <property type="entry name" value="CYT_DCMP_DEAMINASES_2"/>
    <property type="match status" value="1"/>
</dbReference>
<dbReference type="PIRSF" id="PIRSF006019">
    <property type="entry name" value="dCMP_deaminase"/>
    <property type="match status" value="1"/>
</dbReference>
<dbReference type="InterPro" id="IPR016192">
    <property type="entry name" value="APOBEC/CMP_deaminase_Zn-bd"/>
</dbReference>
<keyword evidence="2 6" id="KW-0479">Metal-binding</keyword>
<dbReference type="Pfam" id="PF00383">
    <property type="entry name" value="dCMP_cyt_deam_1"/>
    <property type="match status" value="1"/>
</dbReference>
<dbReference type="GO" id="GO:0004132">
    <property type="term" value="F:dCMP deaminase activity"/>
    <property type="evidence" value="ECO:0007669"/>
    <property type="project" value="InterPro"/>
</dbReference>
<evidence type="ECO:0000256" key="4">
    <source>
        <dbReference type="ARBA" id="ARBA00022833"/>
    </source>
</evidence>
<evidence type="ECO:0000256" key="6">
    <source>
        <dbReference type="PIRSR" id="PIRSR006019-2"/>
    </source>
</evidence>
<name>A0A6J5RHA6_9CAUD</name>
<feature type="domain" description="CMP/dCMP-type deaminase" evidence="7">
    <location>
        <begin position="1"/>
        <end position="111"/>
    </location>
</feature>
<feature type="active site" description="Proton donor" evidence="5">
    <location>
        <position position="41"/>
    </location>
</feature>
<dbReference type="GO" id="GO:0006220">
    <property type="term" value="P:pyrimidine nucleotide metabolic process"/>
    <property type="evidence" value="ECO:0007669"/>
    <property type="project" value="InterPro"/>
</dbReference>
<evidence type="ECO:0000259" key="7">
    <source>
        <dbReference type="PROSITE" id="PS51747"/>
    </source>
</evidence>
<dbReference type="Gene3D" id="3.40.140.10">
    <property type="entry name" value="Cytidine Deaminase, domain 2"/>
    <property type="match status" value="1"/>
</dbReference>
<dbReference type="InterPro" id="IPR016473">
    <property type="entry name" value="dCMP_deaminase"/>
</dbReference>
<protein>
    <submittedName>
        <fullName evidence="8">ComEB Deoxycytidylate deaminase</fullName>
    </submittedName>
</protein>
<dbReference type="PROSITE" id="PS00903">
    <property type="entry name" value="CYT_DCMP_DEAMINASES_1"/>
    <property type="match status" value="1"/>
</dbReference>